<dbReference type="Pfam" id="PF12937">
    <property type="entry name" value="F-box-like"/>
    <property type="match status" value="1"/>
</dbReference>
<feature type="domain" description="F-box" evidence="1">
    <location>
        <begin position="214"/>
        <end position="261"/>
    </location>
</feature>
<keyword evidence="3" id="KW-1185">Reference proteome</keyword>
<accession>A0ABR3XAC0</accession>
<evidence type="ECO:0000313" key="3">
    <source>
        <dbReference type="Proteomes" id="UP001586593"/>
    </source>
</evidence>
<dbReference type="SMART" id="SM00256">
    <property type="entry name" value="FBOX"/>
    <property type="match status" value="1"/>
</dbReference>
<organism evidence="2 3">
    <name type="scientific">Phialemonium thermophilum</name>
    <dbReference type="NCBI Taxonomy" id="223376"/>
    <lineage>
        <taxon>Eukaryota</taxon>
        <taxon>Fungi</taxon>
        <taxon>Dikarya</taxon>
        <taxon>Ascomycota</taxon>
        <taxon>Pezizomycotina</taxon>
        <taxon>Sordariomycetes</taxon>
        <taxon>Sordariomycetidae</taxon>
        <taxon>Cephalothecales</taxon>
        <taxon>Cephalothecaceae</taxon>
        <taxon>Phialemonium</taxon>
    </lineage>
</organism>
<dbReference type="Gene3D" id="1.25.40.10">
    <property type="entry name" value="Tetratricopeptide repeat domain"/>
    <property type="match status" value="1"/>
</dbReference>
<gene>
    <name evidence="2" type="ORF">VTK73DRAFT_1436</name>
</gene>
<dbReference type="InterPro" id="IPR032675">
    <property type="entry name" value="LRR_dom_sf"/>
</dbReference>
<protein>
    <recommendedName>
        <fullName evidence="1">F-box domain-containing protein</fullName>
    </recommendedName>
</protein>
<dbReference type="PROSITE" id="PS50181">
    <property type="entry name" value="FBOX"/>
    <property type="match status" value="1"/>
</dbReference>
<dbReference type="Proteomes" id="UP001586593">
    <property type="component" value="Unassembled WGS sequence"/>
</dbReference>
<proteinExistence type="predicted"/>
<dbReference type="InterPro" id="IPR011990">
    <property type="entry name" value="TPR-like_helical_dom_sf"/>
</dbReference>
<dbReference type="SUPFAM" id="SSF81383">
    <property type="entry name" value="F-box domain"/>
    <property type="match status" value="1"/>
</dbReference>
<name>A0ABR3XAC0_9PEZI</name>
<dbReference type="SUPFAM" id="SSF52047">
    <property type="entry name" value="RNI-like"/>
    <property type="match status" value="1"/>
</dbReference>
<evidence type="ECO:0000259" key="1">
    <source>
        <dbReference type="PROSITE" id="PS50181"/>
    </source>
</evidence>
<dbReference type="Gene3D" id="3.80.10.10">
    <property type="entry name" value="Ribonuclease Inhibitor"/>
    <property type="match status" value="1"/>
</dbReference>
<sequence>MGSTGSNVSALQSARRSLQDVFAEGKRFMQDRDFPKAIAAFEQVIMACPCASGSRRERKSLPPKATHAICLYSQIAAAAESRDPEAVFKAARLPCTCGQKKPPQCRETSHITALDNLAACYVLYQGVRDNSKALVKAAEIIHLAPQSPVGYCRVSQILRLRAARQSPEERAVRDISLLADCIVKHGLHNVEKYGDRSHPQYETLSVIHYQLHRKDPLKVFPNEVKHMIFSHLTTSELCVCLRVSKGWLRAVRDDPRLWTTIRLGKVKSVPPKGIWAKFLSRARELIGLDVTDAEALGLSSHKQHLMLRASQNLRHLRLGYPTLRSNEPGYEFDSTYSGPYPKKLASLSLTGMVMTTRNQMLLRNLLCHAVLSLEHLDLLWMGGQIPWPKPHGLPNLRVLKLRGPNLGGSTRELPAIVHDMYAVIEATPNLEQLRLDLVRVVFPYLDSDTGPLPLHPRGWPNLRTLSIGSKVELQPDLWPPGSVPRHWPLLSEEMRVLDIRSQTGTLSREILRNRRGLTNGEIVLLEAPNLPNLEMFHCDDLIPHRELECLLSPSIESGSLRALEFTPDDPQTTPGAGRIPVEGTEWELLLSSDTVKFVGLKDYAEKSQDDYSGKSLMDFLDRFPNADTVTLRPCRPECCADQALQLLSRDGIKRVVSPWLQGVKLDEVRTLAAEKGIEILSEMSDRTPSPWSFPWPLTASGGIDWERMEPFGSYARTWPPEVGRS</sequence>
<dbReference type="InterPro" id="IPR036047">
    <property type="entry name" value="F-box-like_dom_sf"/>
</dbReference>
<dbReference type="EMBL" id="JAZHXJ010000135">
    <property type="protein sequence ID" value="KAL1872632.1"/>
    <property type="molecule type" value="Genomic_DNA"/>
</dbReference>
<reference evidence="2 3" key="1">
    <citation type="journal article" date="2024" name="Commun. Biol.">
        <title>Comparative genomic analysis of thermophilic fungi reveals convergent evolutionary adaptations and gene losses.</title>
        <authorList>
            <person name="Steindorff A.S."/>
            <person name="Aguilar-Pontes M.V."/>
            <person name="Robinson A.J."/>
            <person name="Andreopoulos B."/>
            <person name="LaButti K."/>
            <person name="Kuo A."/>
            <person name="Mondo S."/>
            <person name="Riley R."/>
            <person name="Otillar R."/>
            <person name="Haridas S."/>
            <person name="Lipzen A."/>
            <person name="Grimwood J."/>
            <person name="Schmutz J."/>
            <person name="Clum A."/>
            <person name="Reid I.D."/>
            <person name="Moisan M.C."/>
            <person name="Butler G."/>
            <person name="Nguyen T.T.M."/>
            <person name="Dewar K."/>
            <person name="Conant G."/>
            <person name="Drula E."/>
            <person name="Henrissat B."/>
            <person name="Hansel C."/>
            <person name="Singer S."/>
            <person name="Hutchinson M.I."/>
            <person name="de Vries R.P."/>
            <person name="Natvig D.O."/>
            <person name="Powell A.J."/>
            <person name="Tsang A."/>
            <person name="Grigoriev I.V."/>
        </authorList>
    </citation>
    <scope>NUCLEOTIDE SEQUENCE [LARGE SCALE GENOMIC DNA]</scope>
    <source>
        <strain evidence="2 3">ATCC 24622</strain>
    </source>
</reference>
<evidence type="ECO:0000313" key="2">
    <source>
        <dbReference type="EMBL" id="KAL1872632.1"/>
    </source>
</evidence>
<comment type="caution">
    <text evidence="2">The sequence shown here is derived from an EMBL/GenBank/DDBJ whole genome shotgun (WGS) entry which is preliminary data.</text>
</comment>
<dbReference type="InterPro" id="IPR001810">
    <property type="entry name" value="F-box_dom"/>
</dbReference>